<evidence type="ECO:0000256" key="7">
    <source>
        <dbReference type="SAM" id="Phobius"/>
    </source>
</evidence>
<evidence type="ECO:0000256" key="6">
    <source>
        <dbReference type="ARBA" id="ARBA00023136"/>
    </source>
</evidence>
<dbReference type="InterPro" id="IPR032808">
    <property type="entry name" value="DoxX"/>
</dbReference>
<name>A0A937AFD0_9BACT</name>
<evidence type="ECO:0000256" key="4">
    <source>
        <dbReference type="ARBA" id="ARBA00022692"/>
    </source>
</evidence>
<evidence type="ECO:0000256" key="3">
    <source>
        <dbReference type="ARBA" id="ARBA00022475"/>
    </source>
</evidence>
<sequence>MKNSNFSLLLLRLMGGGLMLLHGYPKLMKIINGDLGFADPLGLGEPISLYLAVFAEFVCSILLILGLFTRWAVLPYIFTMAIAVFVIHAGDGLQKQELGLLYLGIGILIMINGAGKYSLDYRIKRRSYL</sequence>
<dbReference type="AlphaFoldDB" id="A0A937AFD0"/>
<reference evidence="8" key="1">
    <citation type="submission" date="2021-01" db="EMBL/GenBank/DDBJ databases">
        <title>Marivirga sp. nov., isolated from intertidal surface sediments.</title>
        <authorList>
            <person name="Zhang M."/>
        </authorList>
    </citation>
    <scope>NUCLEOTIDE SEQUENCE</scope>
    <source>
        <strain evidence="8">SM1354</strain>
    </source>
</reference>
<feature type="transmembrane region" description="Helical" evidence="7">
    <location>
        <begin position="73"/>
        <end position="93"/>
    </location>
</feature>
<dbReference type="Proteomes" id="UP000642920">
    <property type="component" value="Unassembled WGS sequence"/>
</dbReference>
<gene>
    <name evidence="8" type="ORF">JKP34_08085</name>
</gene>
<keyword evidence="5 7" id="KW-1133">Transmembrane helix</keyword>
<feature type="transmembrane region" description="Helical" evidence="7">
    <location>
        <begin position="99"/>
        <end position="119"/>
    </location>
</feature>
<dbReference type="EMBL" id="JAERQG010000002">
    <property type="protein sequence ID" value="MBL0765203.1"/>
    <property type="molecule type" value="Genomic_DNA"/>
</dbReference>
<keyword evidence="6 7" id="KW-0472">Membrane</keyword>
<evidence type="ECO:0000256" key="5">
    <source>
        <dbReference type="ARBA" id="ARBA00022989"/>
    </source>
</evidence>
<comment type="caution">
    <text evidence="8">The sequence shown here is derived from an EMBL/GenBank/DDBJ whole genome shotgun (WGS) entry which is preliminary data.</text>
</comment>
<protein>
    <submittedName>
        <fullName evidence="8">DoxX family protein</fullName>
    </submittedName>
</protein>
<keyword evidence="4 7" id="KW-0812">Transmembrane</keyword>
<keyword evidence="3" id="KW-1003">Cell membrane</keyword>
<organism evidence="8 9">
    <name type="scientific">Marivirga atlantica</name>
    <dbReference type="NCBI Taxonomy" id="1548457"/>
    <lineage>
        <taxon>Bacteria</taxon>
        <taxon>Pseudomonadati</taxon>
        <taxon>Bacteroidota</taxon>
        <taxon>Cytophagia</taxon>
        <taxon>Cytophagales</taxon>
        <taxon>Marivirgaceae</taxon>
        <taxon>Marivirga</taxon>
    </lineage>
</organism>
<evidence type="ECO:0000256" key="1">
    <source>
        <dbReference type="ARBA" id="ARBA00004651"/>
    </source>
</evidence>
<dbReference type="InterPro" id="IPR051907">
    <property type="entry name" value="DoxX-like_oxidoreductase"/>
</dbReference>
<dbReference type="PANTHER" id="PTHR33452:SF1">
    <property type="entry name" value="INNER MEMBRANE PROTEIN YPHA-RELATED"/>
    <property type="match status" value="1"/>
</dbReference>
<evidence type="ECO:0000313" key="8">
    <source>
        <dbReference type="EMBL" id="MBL0765203.1"/>
    </source>
</evidence>
<keyword evidence="9" id="KW-1185">Reference proteome</keyword>
<evidence type="ECO:0000256" key="2">
    <source>
        <dbReference type="ARBA" id="ARBA00006679"/>
    </source>
</evidence>
<evidence type="ECO:0000313" key="9">
    <source>
        <dbReference type="Proteomes" id="UP000642920"/>
    </source>
</evidence>
<feature type="transmembrane region" description="Helical" evidence="7">
    <location>
        <begin position="47"/>
        <end position="68"/>
    </location>
</feature>
<dbReference type="PANTHER" id="PTHR33452">
    <property type="entry name" value="OXIDOREDUCTASE CATD-RELATED"/>
    <property type="match status" value="1"/>
</dbReference>
<dbReference type="GO" id="GO:0005886">
    <property type="term" value="C:plasma membrane"/>
    <property type="evidence" value="ECO:0007669"/>
    <property type="project" value="UniProtKB-SubCell"/>
</dbReference>
<proteinExistence type="inferred from homology"/>
<comment type="similarity">
    <text evidence="2">Belongs to the DoxX family.</text>
</comment>
<dbReference type="RefSeq" id="WP_201919613.1">
    <property type="nucleotide sequence ID" value="NZ_JAERQG010000002.1"/>
</dbReference>
<comment type="subcellular location">
    <subcellularLocation>
        <location evidence="1">Cell membrane</location>
        <topology evidence="1">Multi-pass membrane protein</topology>
    </subcellularLocation>
</comment>
<accession>A0A937AFD0</accession>
<dbReference type="Pfam" id="PF07681">
    <property type="entry name" value="DoxX"/>
    <property type="match status" value="1"/>
</dbReference>